<sequence>MPTIRPISDLRNNFNLISEIAHHDGEPVFITKNGQSDLVVMSHAAYEQQQALIELYQKLAIAEKQSNDGIERKSHAEVMKNLRSLISGQNV</sequence>
<dbReference type="EMBL" id="CP040396">
    <property type="protein sequence ID" value="QCT03425.1"/>
    <property type="molecule type" value="Genomic_DNA"/>
</dbReference>
<dbReference type="Gene3D" id="3.40.1620.10">
    <property type="entry name" value="YefM-like domain"/>
    <property type="match status" value="1"/>
</dbReference>
<proteinExistence type="inferred from homology"/>
<keyword evidence="4" id="KW-1185">Reference proteome</keyword>
<reference evidence="3 4" key="1">
    <citation type="submission" date="2019-05" db="EMBL/GenBank/DDBJ databases">
        <authorList>
            <person name="Chen C."/>
        </authorList>
    </citation>
    <scope>NUCLEOTIDE SEQUENCE [LARGE SCALE GENOMIC DNA]</scope>
    <source>
        <strain evidence="3 4">HB172198</strain>
    </source>
</reference>
<evidence type="ECO:0000256" key="2">
    <source>
        <dbReference type="RuleBase" id="RU362080"/>
    </source>
</evidence>
<organism evidence="3 4">
    <name type="scientific">Paenibacillus algicola</name>
    <dbReference type="NCBI Taxonomy" id="2565926"/>
    <lineage>
        <taxon>Bacteria</taxon>
        <taxon>Bacillati</taxon>
        <taxon>Bacillota</taxon>
        <taxon>Bacilli</taxon>
        <taxon>Bacillales</taxon>
        <taxon>Paenibacillaceae</taxon>
        <taxon>Paenibacillus</taxon>
    </lineage>
</organism>
<comment type="similarity">
    <text evidence="1 2">Belongs to the phD/YefM antitoxin family.</text>
</comment>
<dbReference type="Proteomes" id="UP000300879">
    <property type="component" value="Chromosome"/>
</dbReference>
<dbReference type="AlphaFoldDB" id="A0A4P8XM84"/>
<dbReference type="RefSeq" id="WP_138226298.1">
    <property type="nucleotide sequence ID" value="NZ_CP040396.1"/>
</dbReference>
<dbReference type="InterPro" id="IPR036165">
    <property type="entry name" value="YefM-like_sf"/>
</dbReference>
<evidence type="ECO:0000313" key="4">
    <source>
        <dbReference type="Proteomes" id="UP000300879"/>
    </source>
</evidence>
<dbReference type="KEGG" id="palo:E6C60_2713"/>
<dbReference type="NCBIfam" id="TIGR01552">
    <property type="entry name" value="phd_fam"/>
    <property type="match status" value="1"/>
</dbReference>
<dbReference type="Pfam" id="PF02604">
    <property type="entry name" value="PhdYeFM_antitox"/>
    <property type="match status" value="1"/>
</dbReference>
<comment type="function">
    <text evidence="2">Antitoxin component of a type II toxin-antitoxin (TA) system.</text>
</comment>
<dbReference type="SUPFAM" id="SSF143120">
    <property type="entry name" value="YefM-like"/>
    <property type="match status" value="1"/>
</dbReference>
<accession>A0A4P8XM84</accession>
<gene>
    <name evidence="3" type="ORF">E6C60_2713</name>
</gene>
<evidence type="ECO:0000256" key="1">
    <source>
        <dbReference type="ARBA" id="ARBA00009981"/>
    </source>
</evidence>
<evidence type="ECO:0000313" key="3">
    <source>
        <dbReference type="EMBL" id="QCT03425.1"/>
    </source>
</evidence>
<name>A0A4P8XM84_9BACL</name>
<protein>
    <recommendedName>
        <fullName evidence="2">Antitoxin</fullName>
    </recommendedName>
</protein>
<dbReference type="InterPro" id="IPR006442">
    <property type="entry name" value="Antitoxin_Phd/YefM"/>
</dbReference>
<dbReference type="OrthoDB" id="9795585at2"/>